<evidence type="ECO:0000313" key="7">
    <source>
        <dbReference type="Proteomes" id="UP000321062"/>
    </source>
</evidence>
<evidence type="ECO:0000256" key="2">
    <source>
        <dbReference type="ARBA" id="ARBA00022692"/>
    </source>
</evidence>
<keyword evidence="4 5" id="KW-0472">Membrane</keyword>
<dbReference type="PROSITE" id="PS50928">
    <property type="entry name" value="ABC_TM1"/>
    <property type="match status" value="1"/>
</dbReference>
<accession>A0A5B9DP30</accession>
<evidence type="ECO:0000256" key="4">
    <source>
        <dbReference type="ARBA" id="ARBA00023136"/>
    </source>
</evidence>
<keyword evidence="5" id="KW-0813">Transport</keyword>
<gene>
    <name evidence="6" type="ORF">FNA67_12500</name>
</gene>
<dbReference type="SUPFAM" id="SSF161098">
    <property type="entry name" value="MetI-like"/>
    <property type="match status" value="1"/>
</dbReference>
<feature type="transmembrane region" description="Helical" evidence="5">
    <location>
        <begin position="170"/>
        <end position="196"/>
    </location>
</feature>
<dbReference type="GO" id="GO:0055085">
    <property type="term" value="P:transmembrane transport"/>
    <property type="evidence" value="ECO:0007669"/>
    <property type="project" value="InterPro"/>
</dbReference>
<evidence type="ECO:0000256" key="5">
    <source>
        <dbReference type="RuleBase" id="RU363032"/>
    </source>
</evidence>
<dbReference type="InterPro" id="IPR035906">
    <property type="entry name" value="MetI-like_sf"/>
</dbReference>
<name>A0A5B9DP30_9HYPH</name>
<dbReference type="CDD" id="cd06261">
    <property type="entry name" value="TM_PBP2"/>
    <property type="match status" value="1"/>
</dbReference>
<dbReference type="AlphaFoldDB" id="A0A5B9DP30"/>
<dbReference type="Pfam" id="PF00528">
    <property type="entry name" value="BPD_transp_1"/>
    <property type="match status" value="1"/>
</dbReference>
<reference evidence="6 7" key="1">
    <citation type="journal article" date="2015" name="Int. J. Syst. Evol. Microbiol.">
        <title>Youhaiella tibetensis gen. nov., sp. nov., isolated from subsurface sediment.</title>
        <authorList>
            <person name="Wang Y.X."/>
            <person name="Huang F.Q."/>
            <person name="Nogi Y."/>
            <person name="Pang S.J."/>
            <person name="Wang P.K."/>
            <person name="Lv J."/>
        </authorList>
    </citation>
    <scope>NUCLEOTIDE SEQUENCE [LARGE SCALE GENOMIC DNA]</scope>
    <source>
        <strain evidence="7">fig4</strain>
    </source>
</reference>
<dbReference type="Proteomes" id="UP000321062">
    <property type="component" value="Chromosome"/>
</dbReference>
<dbReference type="InterPro" id="IPR025966">
    <property type="entry name" value="OppC_N"/>
</dbReference>
<dbReference type="Pfam" id="PF12911">
    <property type="entry name" value="OppC_N"/>
    <property type="match status" value="1"/>
</dbReference>
<proteinExistence type="inferred from homology"/>
<dbReference type="PANTHER" id="PTHR43839">
    <property type="entry name" value="OPPC IN A BINDING PROTEIN-DEPENDENT TRANSPORT SYSTEM"/>
    <property type="match status" value="1"/>
</dbReference>
<feature type="transmembrane region" description="Helical" evidence="5">
    <location>
        <begin position="233"/>
        <end position="254"/>
    </location>
</feature>
<feature type="transmembrane region" description="Helical" evidence="5">
    <location>
        <begin position="34"/>
        <end position="55"/>
    </location>
</feature>
<protein>
    <submittedName>
        <fullName evidence="6">ABC transporter permease</fullName>
    </submittedName>
</protein>
<feature type="transmembrane region" description="Helical" evidence="5">
    <location>
        <begin position="285"/>
        <end position="305"/>
    </location>
</feature>
<dbReference type="EMBL" id="CP041690">
    <property type="protein sequence ID" value="QEE20947.1"/>
    <property type="molecule type" value="Genomic_DNA"/>
</dbReference>
<evidence type="ECO:0000256" key="3">
    <source>
        <dbReference type="ARBA" id="ARBA00022989"/>
    </source>
</evidence>
<dbReference type="Gene3D" id="1.10.3720.10">
    <property type="entry name" value="MetI-like"/>
    <property type="match status" value="1"/>
</dbReference>
<dbReference type="GO" id="GO:0005886">
    <property type="term" value="C:plasma membrane"/>
    <property type="evidence" value="ECO:0007669"/>
    <property type="project" value="UniProtKB-SubCell"/>
</dbReference>
<sequence length="374" mass="41109">MTLAIDTEAPSGPQGGLILSRRQIFWAKFTRHRVATVSLFFIVLLYAVVLVAEFVSPYDPFERHTGYLLAPPTAIQFVDTESNFHLRPFVYGLKNELNRQTFQREYVVDTSVRHDIHLFVQGEPYKLFGFIPMSVRLFGVEGDGKIFLAGTDTLGRDLFSRMLFGARTSLFVGLLGLSIGFGLGLFFGGISGYFGGGIDNFVQRLTEFLQSLPTLPLWMALAALVPADWSPTQVYFGISTVLAVVGWTTLARVVRGKLLSLREEDYVMAAKVSGVSEARIITSHLLPGFMSYLIVHLTLAVPQMILGEVALSFLGLGLRPPAVSLGTLLIDSQNIQTVTLSPWLLVPGGLVILIVVAFSFLGDGLRDALDPYRS</sequence>
<keyword evidence="2 5" id="KW-0812">Transmembrane</keyword>
<evidence type="ECO:0000256" key="1">
    <source>
        <dbReference type="ARBA" id="ARBA00004651"/>
    </source>
</evidence>
<dbReference type="KEGG" id="yti:FNA67_12500"/>
<evidence type="ECO:0000313" key="6">
    <source>
        <dbReference type="EMBL" id="QEE20947.1"/>
    </source>
</evidence>
<dbReference type="OrthoDB" id="9805884at2"/>
<keyword evidence="7" id="KW-1185">Reference proteome</keyword>
<comment type="similarity">
    <text evidence="5">Belongs to the binding-protein-dependent transport system permease family.</text>
</comment>
<feature type="transmembrane region" description="Helical" evidence="5">
    <location>
        <begin position="342"/>
        <end position="361"/>
    </location>
</feature>
<organism evidence="6 7">
    <name type="scientific">Paradevosia tibetensis</name>
    <dbReference type="NCBI Taxonomy" id="1447062"/>
    <lineage>
        <taxon>Bacteria</taxon>
        <taxon>Pseudomonadati</taxon>
        <taxon>Pseudomonadota</taxon>
        <taxon>Alphaproteobacteria</taxon>
        <taxon>Hyphomicrobiales</taxon>
        <taxon>Devosiaceae</taxon>
        <taxon>Paradevosia</taxon>
    </lineage>
</organism>
<comment type="subcellular location">
    <subcellularLocation>
        <location evidence="1 5">Cell membrane</location>
        <topology evidence="1 5">Multi-pass membrane protein</topology>
    </subcellularLocation>
</comment>
<dbReference type="RefSeq" id="WP_147656255.1">
    <property type="nucleotide sequence ID" value="NZ_BMFM01000001.1"/>
</dbReference>
<keyword evidence="3 5" id="KW-1133">Transmembrane helix</keyword>
<dbReference type="PANTHER" id="PTHR43839:SF3">
    <property type="entry name" value="OLIGOPEPTIDE ABC TRANSPORTER, PERMEASE PROTEIN"/>
    <property type="match status" value="1"/>
</dbReference>
<dbReference type="InterPro" id="IPR000515">
    <property type="entry name" value="MetI-like"/>
</dbReference>